<gene>
    <name evidence="1" type="ORF">BaRGS_00017977</name>
</gene>
<reference evidence="1 2" key="1">
    <citation type="journal article" date="2023" name="Sci. Data">
        <title>Genome assembly of the Korean intertidal mud-creeper Batillaria attramentaria.</title>
        <authorList>
            <person name="Patra A.K."/>
            <person name="Ho P.T."/>
            <person name="Jun S."/>
            <person name="Lee S.J."/>
            <person name="Kim Y."/>
            <person name="Won Y.J."/>
        </authorList>
    </citation>
    <scope>NUCLEOTIDE SEQUENCE [LARGE SCALE GENOMIC DNA]</scope>
    <source>
        <strain evidence="1">Wonlab-2016</strain>
    </source>
</reference>
<dbReference type="Proteomes" id="UP001519460">
    <property type="component" value="Unassembled WGS sequence"/>
</dbReference>
<evidence type="ECO:0000313" key="1">
    <source>
        <dbReference type="EMBL" id="KAK7490748.1"/>
    </source>
</evidence>
<name>A0ABD0KU08_9CAEN</name>
<dbReference type="AlphaFoldDB" id="A0ABD0KU08"/>
<dbReference type="EMBL" id="JACVVK020000123">
    <property type="protein sequence ID" value="KAK7490748.1"/>
    <property type="molecule type" value="Genomic_DNA"/>
</dbReference>
<protein>
    <submittedName>
        <fullName evidence="1">Uncharacterized protein</fullName>
    </submittedName>
</protein>
<proteinExistence type="predicted"/>
<evidence type="ECO:0000313" key="2">
    <source>
        <dbReference type="Proteomes" id="UP001519460"/>
    </source>
</evidence>
<comment type="caution">
    <text evidence="1">The sequence shown here is derived from an EMBL/GenBank/DDBJ whole genome shotgun (WGS) entry which is preliminary data.</text>
</comment>
<keyword evidence="2" id="KW-1185">Reference proteome</keyword>
<accession>A0ABD0KU08</accession>
<organism evidence="1 2">
    <name type="scientific">Batillaria attramentaria</name>
    <dbReference type="NCBI Taxonomy" id="370345"/>
    <lineage>
        <taxon>Eukaryota</taxon>
        <taxon>Metazoa</taxon>
        <taxon>Spiralia</taxon>
        <taxon>Lophotrochozoa</taxon>
        <taxon>Mollusca</taxon>
        <taxon>Gastropoda</taxon>
        <taxon>Caenogastropoda</taxon>
        <taxon>Sorbeoconcha</taxon>
        <taxon>Cerithioidea</taxon>
        <taxon>Batillariidae</taxon>
        <taxon>Batillaria</taxon>
    </lineage>
</organism>
<sequence>MSLPVTQTRTRRADRRRRAMVNGVGVSIESYNFAQGLKKAACVGRLTRRYIGQARSNHPCLVNRQAGSWTPRRIGILI</sequence>